<dbReference type="InterPro" id="IPR036051">
    <property type="entry name" value="KRAB_dom_sf"/>
</dbReference>
<dbReference type="InterPro" id="IPR001909">
    <property type="entry name" value="KRAB"/>
</dbReference>
<dbReference type="AlphaFoldDB" id="A0AAV7RMY0"/>
<comment type="caution">
    <text evidence="3">The sequence shown here is derived from an EMBL/GenBank/DDBJ whole genome shotgun (WGS) entry which is preliminary data.</text>
</comment>
<evidence type="ECO:0000313" key="4">
    <source>
        <dbReference type="Proteomes" id="UP001066276"/>
    </source>
</evidence>
<evidence type="ECO:0000259" key="2">
    <source>
        <dbReference type="PROSITE" id="PS50805"/>
    </source>
</evidence>
<dbReference type="GO" id="GO:0006355">
    <property type="term" value="P:regulation of DNA-templated transcription"/>
    <property type="evidence" value="ECO:0007669"/>
    <property type="project" value="InterPro"/>
</dbReference>
<dbReference type="PROSITE" id="PS50805">
    <property type="entry name" value="KRAB"/>
    <property type="match status" value="1"/>
</dbReference>
<keyword evidence="4" id="KW-1185">Reference proteome</keyword>
<proteinExistence type="predicted"/>
<dbReference type="PANTHER" id="PTHR23232">
    <property type="entry name" value="KRAB DOMAIN C2H2 ZINC FINGER"/>
    <property type="match status" value="1"/>
</dbReference>
<accession>A0AAV7RMY0</accession>
<dbReference type="CDD" id="cd07765">
    <property type="entry name" value="KRAB_A-box"/>
    <property type="match status" value="1"/>
</dbReference>
<sequence>MNSDEEFKGGMRSVTFHDVAAYFTEENWNTLHRWQKELYRNVVKEIHQALISLGYQITNPDTMVRIYKQEEPHARDLERRAGISDRLTSCYANVCPDILLRIKQEEDENGRDVHCAKETDSCNSAGILNTDLALKKKDESDSPLMNLSQKEDGENGTSASSGQASECLCSRCF</sequence>
<dbReference type="Gene3D" id="6.10.140.140">
    <property type="match status" value="1"/>
</dbReference>
<name>A0AAV7RMY0_PLEWA</name>
<evidence type="ECO:0000313" key="3">
    <source>
        <dbReference type="EMBL" id="KAJ1153639.1"/>
    </source>
</evidence>
<feature type="region of interest" description="Disordered" evidence="1">
    <location>
        <begin position="139"/>
        <end position="165"/>
    </location>
</feature>
<evidence type="ECO:0000256" key="1">
    <source>
        <dbReference type="SAM" id="MobiDB-lite"/>
    </source>
</evidence>
<feature type="domain" description="KRAB" evidence="2">
    <location>
        <begin position="14"/>
        <end position="85"/>
    </location>
</feature>
<feature type="compositionally biased region" description="Polar residues" evidence="1">
    <location>
        <begin position="155"/>
        <end position="164"/>
    </location>
</feature>
<dbReference type="SMART" id="SM00349">
    <property type="entry name" value="KRAB"/>
    <property type="match status" value="1"/>
</dbReference>
<reference evidence="3" key="1">
    <citation type="journal article" date="2022" name="bioRxiv">
        <title>Sequencing and chromosome-scale assembly of the giantPleurodeles waltlgenome.</title>
        <authorList>
            <person name="Brown T."/>
            <person name="Elewa A."/>
            <person name="Iarovenko S."/>
            <person name="Subramanian E."/>
            <person name="Araus A.J."/>
            <person name="Petzold A."/>
            <person name="Susuki M."/>
            <person name="Suzuki K.-i.T."/>
            <person name="Hayashi T."/>
            <person name="Toyoda A."/>
            <person name="Oliveira C."/>
            <person name="Osipova E."/>
            <person name="Leigh N.D."/>
            <person name="Simon A."/>
            <person name="Yun M.H."/>
        </authorList>
    </citation>
    <scope>NUCLEOTIDE SEQUENCE</scope>
    <source>
        <strain evidence="3">20211129_DDA</strain>
        <tissue evidence="3">Liver</tissue>
    </source>
</reference>
<dbReference type="Proteomes" id="UP001066276">
    <property type="component" value="Chromosome 5"/>
</dbReference>
<dbReference type="SUPFAM" id="SSF109640">
    <property type="entry name" value="KRAB domain (Kruppel-associated box)"/>
    <property type="match status" value="1"/>
</dbReference>
<dbReference type="Pfam" id="PF01352">
    <property type="entry name" value="KRAB"/>
    <property type="match status" value="1"/>
</dbReference>
<protein>
    <recommendedName>
        <fullName evidence="2">KRAB domain-containing protein</fullName>
    </recommendedName>
</protein>
<dbReference type="EMBL" id="JANPWB010000009">
    <property type="protein sequence ID" value="KAJ1153639.1"/>
    <property type="molecule type" value="Genomic_DNA"/>
</dbReference>
<gene>
    <name evidence="3" type="ORF">NDU88_006398</name>
</gene>
<dbReference type="PANTHER" id="PTHR23232:SF118">
    <property type="entry name" value="ZINC FINGER PROTEIN 746"/>
    <property type="match status" value="1"/>
</dbReference>
<organism evidence="3 4">
    <name type="scientific">Pleurodeles waltl</name>
    <name type="common">Iberian ribbed newt</name>
    <dbReference type="NCBI Taxonomy" id="8319"/>
    <lineage>
        <taxon>Eukaryota</taxon>
        <taxon>Metazoa</taxon>
        <taxon>Chordata</taxon>
        <taxon>Craniata</taxon>
        <taxon>Vertebrata</taxon>
        <taxon>Euteleostomi</taxon>
        <taxon>Amphibia</taxon>
        <taxon>Batrachia</taxon>
        <taxon>Caudata</taxon>
        <taxon>Salamandroidea</taxon>
        <taxon>Salamandridae</taxon>
        <taxon>Pleurodelinae</taxon>
        <taxon>Pleurodeles</taxon>
    </lineage>
</organism>
<dbReference type="InterPro" id="IPR050169">
    <property type="entry name" value="Krueppel_C2H2_ZnF"/>
</dbReference>